<sequence>MSAPWLFTAGRADPSLYAELRAELSNADRIDVLVSFITWSGLRKIIDVLEAVTAPSASGSPGTRLRIITTTYTGATESEAVEKLARLPGVELKISLDGQRSRLHAKAWMFHRKTGFGSALVGSANLSASALLNGIEWTVKFTQAGQADLFAAATAHFETLWNDAEFQRFDPGNEEHRQRLRSALGEARNPSRGTRVVALPTWFDLRPRAFQEAMLERLASERRHGRHRNLLVAATGTGKTVVAAFDYLRQVQSQGTPPRLLFVAHRLQILQQAMATFRQILRRPDFGELLADGAEPQACQHLFASIASLDSRRLLEKYGVDYWHTVIIDECHHLPAASFRRFAQAVQPKALLGLTATPERTDGASVTAFFDARPNGSPAVELRLWDALDQQLLAPFEYYATADETDLHTVRWGRPQQEREDLSNILGADHARARRIINALEHYVDRRDAVRAIAFCVDIAHANFMAERFSETGWSAMAVTSQTSREDRASAPARLTSGALQILCTCDLYNEGVDIPDANTLLFLRPTQSPVVFAQQLGRGLRLAPGKESCLVLDFVGRIKEGFRFDRIYQAVTGLTRRQLQQEMEQGFASLPPGCHIQFDRLARERVLDALRAVANQSWRRLTGELVAFAQGRPRDSIHLTQFLAEQCLEASDLYSTSRSSSGWSALKRAAGLEVRDAGPDEAYLGKRLTALLEVNDDERVVLMRRIAMRDPSLRTGNDPRTCRQLQMLAYQLFGQRNVLMDGAGFLDRLERSPRIREELGELAAWIDLHADLEPEPLPGTPDDWPLLLHGTYSRAEILSAIGFWSPEVRDLVQTGLHNIKPLKLQLLFVTLDKKEGFHERIAYHDYAISPELFHWQSQNNAGPETASGRIYTQSASNGWRFQLFVRETPTHPFIALGPATLDGEPTGEKPMSMIWRLERPVPIAMFRRFSVLRA</sequence>
<evidence type="ECO:0000313" key="4">
    <source>
        <dbReference type="Proteomes" id="UP001364472"/>
    </source>
</evidence>
<evidence type="ECO:0000259" key="2">
    <source>
        <dbReference type="PROSITE" id="PS51194"/>
    </source>
</evidence>
<dbReference type="RefSeq" id="WP_337333794.1">
    <property type="nucleotide sequence ID" value="NZ_JBBDHC010000001.1"/>
</dbReference>
<dbReference type="EMBL" id="JBBDHC010000001">
    <property type="protein sequence ID" value="MEJ1248068.1"/>
    <property type="molecule type" value="Genomic_DNA"/>
</dbReference>
<dbReference type="PANTHER" id="PTHR47396:SF1">
    <property type="entry name" value="ATP-DEPENDENT HELICASE IRC3-RELATED"/>
    <property type="match status" value="1"/>
</dbReference>
<dbReference type="GO" id="GO:0005829">
    <property type="term" value="C:cytosol"/>
    <property type="evidence" value="ECO:0007669"/>
    <property type="project" value="TreeGrafter"/>
</dbReference>
<protein>
    <submittedName>
        <fullName evidence="3">DUF3427 domain-containing protein</fullName>
    </submittedName>
</protein>
<comment type="caution">
    <text evidence="3">The sequence shown here is derived from an EMBL/GenBank/DDBJ whole genome shotgun (WGS) entry which is preliminary data.</text>
</comment>
<feature type="domain" description="Helicase C-terminal" evidence="2">
    <location>
        <begin position="439"/>
        <end position="592"/>
    </location>
</feature>
<accession>A0AAW9R162</accession>
<dbReference type="InterPro" id="IPR014001">
    <property type="entry name" value="Helicase_ATP-bd"/>
</dbReference>
<name>A0AAW9R162_9GAMM</name>
<feature type="domain" description="Helicase ATP-binding" evidence="1">
    <location>
        <begin position="220"/>
        <end position="376"/>
    </location>
</feature>
<dbReference type="InterPro" id="IPR001650">
    <property type="entry name" value="Helicase_C-like"/>
</dbReference>
<dbReference type="InterPro" id="IPR006935">
    <property type="entry name" value="Helicase/UvrB_N"/>
</dbReference>
<dbReference type="GO" id="GO:0016787">
    <property type="term" value="F:hydrolase activity"/>
    <property type="evidence" value="ECO:0007669"/>
    <property type="project" value="InterPro"/>
</dbReference>
<dbReference type="Gene3D" id="3.40.50.300">
    <property type="entry name" value="P-loop containing nucleotide triphosphate hydrolases"/>
    <property type="match status" value="2"/>
</dbReference>
<dbReference type="SMART" id="SM00490">
    <property type="entry name" value="HELICc"/>
    <property type="match status" value="1"/>
</dbReference>
<dbReference type="Pfam" id="PF00271">
    <property type="entry name" value="Helicase_C"/>
    <property type="match status" value="1"/>
</dbReference>
<dbReference type="Pfam" id="PF04851">
    <property type="entry name" value="ResIII"/>
    <property type="match status" value="1"/>
</dbReference>
<reference evidence="3 4" key="1">
    <citation type="journal article" date="2016" name="Antonie Van Leeuwenhoek">
        <title>Denitratimonas tolerans gen. nov., sp. nov., a denitrifying bacterium isolated from a bioreactor for tannery wastewater treatment.</title>
        <authorList>
            <person name="Han S.I."/>
            <person name="Kim J.O."/>
            <person name="Lee Y.R."/>
            <person name="Ekpeghere K.I."/>
            <person name="Koh S.C."/>
            <person name="Whang K.S."/>
        </authorList>
    </citation>
    <scope>NUCLEOTIDE SEQUENCE [LARGE SCALE GENOMIC DNA]</scope>
    <source>
        <strain evidence="3 4">KACC 17565</strain>
    </source>
</reference>
<dbReference type="GO" id="GO:0005524">
    <property type="term" value="F:ATP binding"/>
    <property type="evidence" value="ECO:0007669"/>
    <property type="project" value="InterPro"/>
</dbReference>
<dbReference type="CDD" id="cd18799">
    <property type="entry name" value="SF2_C_EcoAI-like"/>
    <property type="match status" value="1"/>
</dbReference>
<gene>
    <name evidence="3" type="ORF">WB794_00010</name>
</gene>
<organism evidence="3 4">
    <name type="scientific">Denitratimonas tolerans</name>
    <dbReference type="NCBI Taxonomy" id="1338420"/>
    <lineage>
        <taxon>Bacteria</taxon>
        <taxon>Pseudomonadati</taxon>
        <taxon>Pseudomonadota</taxon>
        <taxon>Gammaproteobacteria</taxon>
        <taxon>Lysobacterales</taxon>
        <taxon>Lysobacteraceae</taxon>
        <taxon>Denitratimonas</taxon>
    </lineage>
</organism>
<dbReference type="SUPFAM" id="SSF56024">
    <property type="entry name" value="Phospholipase D/nuclease"/>
    <property type="match status" value="1"/>
</dbReference>
<evidence type="ECO:0000259" key="1">
    <source>
        <dbReference type="PROSITE" id="PS51192"/>
    </source>
</evidence>
<dbReference type="Proteomes" id="UP001364472">
    <property type="component" value="Unassembled WGS sequence"/>
</dbReference>
<evidence type="ECO:0000313" key="3">
    <source>
        <dbReference type="EMBL" id="MEJ1248068.1"/>
    </source>
</evidence>
<dbReference type="PROSITE" id="PS51194">
    <property type="entry name" value="HELICASE_CTER"/>
    <property type="match status" value="1"/>
</dbReference>
<dbReference type="PROSITE" id="PS51192">
    <property type="entry name" value="HELICASE_ATP_BIND_1"/>
    <property type="match status" value="1"/>
</dbReference>
<dbReference type="SUPFAM" id="SSF52540">
    <property type="entry name" value="P-loop containing nucleoside triphosphate hydrolases"/>
    <property type="match status" value="1"/>
</dbReference>
<dbReference type="Pfam" id="PF11907">
    <property type="entry name" value="DUF3427"/>
    <property type="match status" value="1"/>
</dbReference>
<dbReference type="Gene3D" id="3.30.870.10">
    <property type="entry name" value="Endonuclease Chain A"/>
    <property type="match status" value="1"/>
</dbReference>
<dbReference type="CDD" id="cd18032">
    <property type="entry name" value="DEXHc_RE_I_III_res"/>
    <property type="match status" value="1"/>
</dbReference>
<dbReference type="InterPro" id="IPR050742">
    <property type="entry name" value="Helicase_Restrict-Modif_Enz"/>
</dbReference>
<dbReference type="InterPro" id="IPR027417">
    <property type="entry name" value="P-loop_NTPase"/>
</dbReference>
<keyword evidence="4" id="KW-1185">Reference proteome</keyword>
<dbReference type="GO" id="GO:0003677">
    <property type="term" value="F:DNA binding"/>
    <property type="evidence" value="ECO:0007669"/>
    <property type="project" value="InterPro"/>
</dbReference>
<dbReference type="InterPro" id="IPR021835">
    <property type="entry name" value="DUF3427"/>
</dbReference>
<dbReference type="PANTHER" id="PTHR47396">
    <property type="entry name" value="TYPE I RESTRICTION ENZYME ECOKI R PROTEIN"/>
    <property type="match status" value="1"/>
</dbReference>
<dbReference type="SMART" id="SM00487">
    <property type="entry name" value="DEXDc"/>
    <property type="match status" value="1"/>
</dbReference>
<dbReference type="AlphaFoldDB" id="A0AAW9R162"/>
<proteinExistence type="predicted"/>